<comment type="caution">
    <text evidence="1">The sequence shown here is derived from an EMBL/GenBank/DDBJ whole genome shotgun (WGS) entry which is preliminary data.</text>
</comment>
<proteinExistence type="predicted"/>
<protein>
    <submittedName>
        <fullName evidence="1">Uncharacterized protein</fullName>
    </submittedName>
</protein>
<gene>
    <name evidence="1" type="ORF">B0F87_103150</name>
</gene>
<evidence type="ECO:0000313" key="2">
    <source>
        <dbReference type="Proteomes" id="UP000240010"/>
    </source>
</evidence>
<dbReference type="EMBL" id="PTIZ01000003">
    <property type="protein sequence ID" value="PPK76543.1"/>
    <property type="molecule type" value="Genomic_DNA"/>
</dbReference>
<sequence>MRQHARCLTGQAVDGFDVLAQQDTNGDGVVNSSDANWDNLRVWQDLYQDGISQANELKTLDELGIAGINVGKTEHSKVLPGGNEIADLGTYTRTDGTGSTSGLADVNLADDTFHREFTDHLDTSAVADLPDMQGSGAVRDLREAASQSPELAATLAELGPNTTREQLKAAIGVILQQWADCANFNDSFETADTQNKDLFFIPPGVSALDAYNARYAGLLGAYSGINNGSPSGLSLTNDIQNKYENIRGQQDGIERLLKTLEAFNGRDFTPIATNSGSTSLVAFGTSAPAGSSGTGGFGLDINTPVMYNMEQARLNLLTQSYNNLVASVYDALILQTRLKPYLDSISLTITDGGIGLDFSALDSLLASQHSGNANTAVGDLLELRRLMGNKLEAAGWDGLALLADWAVTDASDPAVLSTLSEFGYSGGIHTDAAGQVSGGNASDIVAGQVYDPVTGSVRISGFIPGRTDLAENGGQYLKQVANDEEWKIAA</sequence>
<evidence type="ECO:0000313" key="1">
    <source>
        <dbReference type="EMBL" id="PPK76543.1"/>
    </source>
</evidence>
<organism evidence="1 2">
    <name type="scientific">Methylobacter tundripaludum</name>
    <dbReference type="NCBI Taxonomy" id="173365"/>
    <lineage>
        <taxon>Bacteria</taxon>
        <taxon>Pseudomonadati</taxon>
        <taxon>Pseudomonadota</taxon>
        <taxon>Gammaproteobacteria</taxon>
        <taxon>Methylococcales</taxon>
        <taxon>Methylococcaceae</taxon>
        <taxon>Methylobacter</taxon>
    </lineage>
</organism>
<reference evidence="1 2" key="1">
    <citation type="submission" date="2018-02" db="EMBL/GenBank/DDBJ databases">
        <title>Subsurface microbial communities from deep shales in Ohio and West Virginia, USA.</title>
        <authorList>
            <person name="Wrighton K."/>
        </authorList>
    </citation>
    <scope>NUCLEOTIDE SEQUENCE [LARGE SCALE GENOMIC DNA]</scope>
    <source>
        <strain evidence="1 2">OWC-DMM</strain>
    </source>
</reference>
<dbReference type="PANTHER" id="PTHR39431:SF1">
    <property type="entry name" value="FRPA_C-RELATED PROTEIN"/>
    <property type="match status" value="1"/>
</dbReference>
<dbReference type="Proteomes" id="UP000240010">
    <property type="component" value="Unassembled WGS sequence"/>
</dbReference>
<name>A0A2S6HGM5_9GAMM</name>
<dbReference type="RefSeq" id="WP_104428250.1">
    <property type="nucleotide sequence ID" value="NZ_PTIZ01000003.1"/>
</dbReference>
<dbReference type="PANTHER" id="PTHR39431">
    <property type="entry name" value="FRPA/C-RELATED PROTEIN"/>
    <property type="match status" value="1"/>
</dbReference>
<accession>A0A2S6HGM5</accession>
<dbReference type="AlphaFoldDB" id="A0A2S6HGM5"/>